<dbReference type="InterPro" id="IPR027417">
    <property type="entry name" value="P-loop_NTPase"/>
</dbReference>
<dbReference type="Proteomes" id="UP000886858">
    <property type="component" value="Unassembled WGS sequence"/>
</dbReference>
<organism evidence="1 2">
    <name type="scientific">Candidatus Eisenbergiella merdipullorum</name>
    <dbReference type="NCBI Taxonomy" id="2838553"/>
    <lineage>
        <taxon>Bacteria</taxon>
        <taxon>Bacillati</taxon>
        <taxon>Bacillota</taxon>
        <taxon>Clostridia</taxon>
        <taxon>Lachnospirales</taxon>
        <taxon>Lachnospiraceae</taxon>
        <taxon>Eisenbergiella</taxon>
    </lineage>
</organism>
<keyword evidence="1" id="KW-0808">Transferase</keyword>
<comment type="caution">
    <text evidence="1">The sequence shown here is derived from an EMBL/GenBank/DDBJ whole genome shotgun (WGS) entry which is preliminary data.</text>
</comment>
<dbReference type="SUPFAM" id="SSF52540">
    <property type="entry name" value="P-loop containing nucleoside triphosphate hydrolases"/>
    <property type="match status" value="1"/>
</dbReference>
<gene>
    <name evidence="1" type="ORF">H9717_15275</name>
</gene>
<protein>
    <submittedName>
        <fullName evidence="1">Uridine kinase</fullName>
    </submittedName>
</protein>
<name>A0A9D2I9P6_9FIRM</name>
<reference evidence="1" key="1">
    <citation type="journal article" date="2021" name="PeerJ">
        <title>Extensive microbial diversity within the chicken gut microbiome revealed by metagenomics and culture.</title>
        <authorList>
            <person name="Gilroy R."/>
            <person name="Ravi A."/>
            <person name="Getino M."/>
            <person name="Pursley I."/>
            <person name="Horton D.L."/>
            <person name="Alikhan N.F."/>
            <person name="Baker D."/>
            <person name="Gharbi K."/>
            <person name="Hall N."/>
            <person name="Watson M."/>
            <person name="Adriaenssens E.M."/>
            <person name="Foster-Nyarko E."/>
            <person name="Jarju S."/>
            <person name="Secka A."/>
            <person name="Antonio M."/>
            <person name="Oren A."/>
            <person name="Chaudhuri R.R."/>
            <person name="La Ragione R."/>
            <person name="Hildebrand F."/>
            <person name="Pallen M.J."/>
        </authorList>
    </citation>
    <scope>NUCLEOTIDE SEQUENCE</scope>
    <source>
        <strain evidence="1">CHK179-7159</strain>
    </source>
</reference>
<dbReference type="Gene3D" id="3.40.50.300">
    <property type="entry name" value="P-loop containing nucleotide triphosphate hydrolases"/>
    <property type="match status" value="1"/>
</dbReference>
<evidence type="ECO:0000313" key="1">
    <source>
        <dbReference type="EMBL" id="HJA94449.1"/>
    </source>
</evidence>
<dbReference type="GO" id="GO:0016301">
    <property type="term" value="F:kinase activity"/>
    <property type="evidence" value="ECO:0007669"/>
    <property type="project" value="UniProtKB-KW"/>
</dbReference>
<sequence length="194" mass="22729">MENVLETILPVLNRLQMKKNPLLAAIDGRCAAGKTTLAAQIRERTGCTVIHMDDFFLRPEQRTEERLAQPGGNVDWERFREEVLFPLKNGRPFQYRPYDCHTQTLQEPVRITPGAVTLVEGSYSCHPRLWAFYDFHIFLDISPEEQLSRIEKRNGSGALEVFRNRWIPMEEHYFQTFSIEERCELRFPERAGSR</sequence>
<proteinExistence type="predicted"/>
<keyword evidence="1" id="KW-0418">Kinase</keyword>
<dbReference type="EMBL" id="DWYY01000175">
    <property type="protein sequence ID" value="HJA94449.1"/>
    <property type="molecule type" value="Genomic_DNA"/>
</dbReference>
<accession>A0A9D2I9P6</accession>
<dbReference type="AlphaFoldDB" id="A0A9D2I9P6"/>
<evidence type="ECO:0000313" key="2">
    <source>
        <dbReference type="Proteomes" id="UP000886858"/>
    </source>
</evidence>
<reference evidence="1" key="2">
    <citation type="submission" date="2021-04" db="EMBL/GenBank/DDBJ databases">
        <authorList>
            <person name="Gilroy R."/>
        </authorList>
    </citation>
    <scope>NUCLEOTIDE SEQUENCE</scope>
    <source>
        <strain evidence="1">CHK179-7159</strain>
    </source>
</reference>